<gene>
    <name evidence="1" type="ORF">I7I52_03787</name>
</gene>
<evidence type="ECO:0000313" key="1">
    <source>
        <dbReference type="EMBL" id="KAG5305203.1"/>
    </source>
</evidence>
<evidence type="ECO:0000313" key="2">
    <source>
        <dbReference type="Proteomes" id="UP000670092"/>
    </source>
</evidence>
<dbReference type="AlphaFoldDB" id="A0A8H7ZCG0"/>
<dbReference type="OrthoDB" id="4417158at2759"/>
<name>A0A8H7ZCG0_AJECA</name>
<accession>A0A8H7ZCG0</accession>
<protein>
    <submittedName>
        <fullName evidence="1">Uncharacterized protein</fullName>
    </submittedName>
</protein>
<sequence length="72" mass="8001">MIFIHTKNTTLEPTQYWQLLHSLNTPGASRSIAQEYIPPSLRQESHTRSGLSDSCVPLVAQSEAAQLLKLPV</sequence>
<reference evidence="1 2" key="1">
    <citation type="submission" date="2021-01" db="EMBL/GenBank/DDBJ databases">
        <title>Chromosome-level genome assembly of a human fungal pathogen reveals clustering of transcriptionally co-regulated genes.</title>
        <authorList>
            <person name="Voorhies M."/>
            <person name="Cohen S."/>
            <person name="Shea T.P."/>
            <person name="Petrus S."/>
            <person name="Munoz J.F."/>
            <person name="Poplawski S."/>
            <person name="Goldman W.E."/>
            <person name="Michael T."/>
            <person name="Cuomo C.A."/>
            <person name="Sil A."/>
            <person name="Beyhan S."/>
        </authorList>
    </citation>
    <scope>NUCLEOTIDE SEQUENCE [LARGE SCALE GENOMIC DNA]</scope>
    <source>
        <strain evidence="1 2">G184AR</strain>
    </source>
</reference>
<proteinExistence type="predicted"/>
<comment type="caution">
    <text evidence="1">The sequence shown here is derived from an EMBL/GenBank/DDBJ whole genome shotgun (WGS) entry which is preliminary data.</text>
</comment>
<dbReference type="VEuPathDB" id="FungiDB:I7I52_03787"/>
<dbReference type="Proteomes" id="UP000670092">
    <property type="component" value="Unassembled WGS sequence"/>
</dbReference>
<organism evidence="1 2">
    <name type="scientific">Ajellomyces capsulatus</name>
    <name type="common">Darling's disease fungus</name>
    <name type="synonym">Histoplasma capsulatum</name>
    <dbReference type="NCBI Taxonomy" id="5037"/>
    <lineage>
        <taxon>Eukaryota</taxon>
        <taxon>Fungi</taxon>
        <taxon>Dikarya</taxon>
        <taxon>Ascomycota</taxon>
        <taxon>Pezizomycotina</taxon>
        <taxon>Eurotiomycetes</taxon>
        <taxon>Eurotiomycetidae</taxon>
        <taxon>Onygenales</taxon>
        <taxon>Ajellomycetaceae</taxon>
        <taxon>Histoplasma</taxon>
    </lineage>
</organism>
<dbReference type="EMBL" id="JAEVHI010000001">
    <property type="protein sequence ID" value="KAG5305203.1"/>
    <property type="molecule type" value="Genomic_DNA"/>
</dbReference>